<organism evidence="9 10">
    <name type="scientific">candidate division LCP-89 bacterium B3_LCP</name>
    <dbReference type="NCBI Taxonomy" id="2012998"/>
    <lineage>
        <taxon>Bacteria</taxon>
        <taxon>Pseudomonadati</taxon>
        <taxon>Bacteria division LCP-89</taxon>
    </lineage>
</organism>
<dbReference type="EMBL" id="NJBN01000011">
    <property type="protein sequence ID" value="TKJ37906.1"/>
    <property type="molecule type" value="Genomic_DNA"/>
</dbReference>
<dbReference type="Gene3D" id="3.20.20.80">
    <property type="entry name" value="Glycosidases"/>
    <property type="match status" value="1"/>
</dbReference>
<evidence type="ECO:0000256" key="6">
    <source>
        <dbReference type="PIRSR" id="PIRSR625705-1"/>
    </source>
</evidence>
<dbReference type="GO" id="GO:0030203">
    <property type="term" value="P:glycosaminoglycan metabolic process"/>
    <property type="evidence" value="ECO:0007669"/>
    <property type="project" value="TreeGrafter"/>
</dbReference>
<evidence type="ECO:0000313" key="10">
    <source>
        <dbReference type="Proteomes" id="UP000319619"/>
    </source>
</evidence>
<feature type="domain" description="Beta-hexosaminidase bacterial type N-terminal" evidence="8">
    <location>
        <begin position="109"/>
        <end position="246"/>
    </location>
</feature>
<evidence type="ECO:0000256" key="4">
    <source>
        <dbReference type="ARBA" id="ARBA00022801"/>
    </source>
</evidence>
<evidence type="ECO:0000256" key="2">
    <source>
        <dbReference type="ARBA" id="ARBA00006285"/>
    </source>
</evidence>
<evidence type="ECO:0000256" key="5">
    <source>
        <dbReference type="ARBA" id="ARBA00023295"/>
    </source>
</evidence>
<dbReference type="InterPro" id="IPR025705">
    <property type="entry name" value="Beta_hexosaminidase_sua/sub"/>
</dbReference>
<feature type="active site" description="Proton donor" evidence="6">
    <location>
        <position position="415"/>
    </location>
</feature>
<gene>
    <name evidence="9" type="ORF">CEE37_13155</name>
</gene>
<dbReference type="EC" id="3.2.1.52" evidence="3"/>
<keyword evidence="4" id="KW-0378">Hydrolase</keyword>
<dbReference type="InterPro" id="IPR008979">
    <property type="entry name" value="Galactose-bd-like_sf"/>
</dbReference>
<keyword evidence="5" id="KW-0326">Glycosidase</keyword>
<evidence type="ECO:0000313" key="9">
    <source>
        <dbReference type="EMBL" id="TKJ37906.1"/>
    </source>
</evidence>
<dbReference type="InterPro" id="IPR029018">
    <property type="entry name" value="Hex-like_dom2"/>
</dbReference>
<dbReference type="PANTHER" id="PTHR22600">
    <property type="entry name" value="BETA-HEXOSAMINIDASE"/>
    <property type="match status" value="1"/>
</dbReference>
<evidence type="ECO:0000256" key="1">
    <source>
        <dbReference type="ARBA" id="ARBA00001231"/>
    </source>
</evidence>
<dbReference type="InterPro" id="IPR017853">
    <property type="entry name" value="GH"/>
</dbReference>
<comment type="caution">
    <text evidence="9">The sequence shown here is derived from an EMBL/GenBank/DDBJ whole genome shotgun (WGS) entry which is preliminary data.</text>
</comment>
<accession>A0A532USL1</accession>
<feature type="domain" description="Glycoside hydrolase family 20 catalytic" evidence="7">
    <location>
        <begin position="250"/>
        <end position="572"/>
    </location>
</feature>
<dbReference type="PRINTS" id="PR00738">
    <property type="entry name" value="GLHYDRLASE20"/>
</dbReference>
<dbReference type="Pfam" id="PF02838">
    <property type="entry name" value="Glyco_hydro_20b"/>
    <property type="match status" value="1"/>
</dbReference>
<dbReference type="AlphaFoldDB" id="A0A532USL1"/>
<comment type="catalytic activity">
    <reaction evidence="1">
        <text>Hydrolysis of terminal non-reducing N-acetyl-D-hexosamine residues in N-acetyl-beta-D-hexosaminides.</text>
        <dbReference type="EC" id="3.2.1.52"/>
    </reaction>
</comment>
<evidence type="ECO:0000259" key="7">
    <source>
        <dbReference type="Pfam" id="PF00728"/>
    </source>
</evidence>
<dbReference type="GO" id="GO:0016020">
    <property type="term" value="C:membrane"/>
    <property type="evidence" value="ECO:0007669"/>
    <property type="project" value="TreeGrafter"/>
</dbReference>
<dbReference type="InterPro" id="IPR015883">
    <property type="entry name" value="Glyco_hydro_20_cat"/>
</dbReference>
<reference evidence="9 10" key="1">
    <citation type="submission" date="2017-06" db="EMBL/GenBank/DDBJ databases">
        <title>Novel microbial phyla capable of carbon fixation and sulfur reduction in deep-sea sediments.</title>
        <authorList>
            <person name="Huang J."/>
            <person name="Baker B."/>
            <person name="Wang Y."/>
        </authorList>
    </citation>
    <scope>NUCLEOTIDE SEQUENCE [LARGE SCALE GENOMIC DNA]</scope>
    <source>
        <strain evidence="9">B3_LCP</strain>
    </source>
</reference>
<dbReference type="GO" id="GO:0005975">
    <property type="term" value="P:carbohydrate metabolic process"/>
    <property type="evidence" value="ECO:0007669"/>
    <property type="project" value="InterPro"/>
</dbReference>
<dbReference type="CDD" id="cd06563">
    <property type="entry name" value="GH20_chitobiase-like"/>
    <property type="match status" value="1"/>
</dbReference>
<name>A0A532USL1_UNCL8</name>
<evidence type="ECO:0000256" key="3">
    <source>
        <dbReference type="ARBA" id="ARBA00012663"/>
    </source>
</evidence>
<dbReference type="Proteomes" id="UP000319619">
    <property type="component" value="Unassembled WGS sequence"/>
</dbReference>
<dbReference type="Gene3D" id="3.30.379.10">
    <property type="entry name" value="Chitobiase/beta-hexosaminidase domain 2-like"/>
    <property type="match status" value="1"/>
</dbReference>
<dbReference type="Pfam" id="PF00728">
    <property type="entry name" value="Glyco_hydro_20"/>
    <property type="match status" value="1"/>
</dbReference>
<dbReference type="PANTHER" id="PTHR22600:SF57">
    <property type="entry name" value="BETA-N-ACETYLHEXOSAMINIDASE"/>
    <property type="match status" value="1"/>
</dbReference>
<protein>
    <recommendedName>
        <fullName evidence="3">beta-N-acetylhexosaminidase</fullName>
        <ecNumber evidence="3">3.2.1.52</ecNumber>
    </recommendedName>
</protein>
<comment type="similarity">
    <text evidence="2">Belongs to the glycosyl hydrolase 20 family.</text>
</comment>
<dbReference type="SUPFAM" id="SSF55545">
    <property type="entry name" value="beta-N-acetylhexosaminidase-like domain"/>
    <property type="match status" value="1"/>
</dbReference>
<sequence length="844" mass="95392">MTPGDIQTGFGSETNCIYTLKPLAPTIRTKSVLLSLMPKPIIRTDDSSTLKYSIRPSFAVNGREKTIHYDCLEGEILGFIMIKGTKIIAFLLLAIALLTTSSCIQHQEISVIPQPNRLETSSSSFAVNEQTMIVTSDDPKSLTEIAGYISDQFETAMGFSLKLASVTDSDKPDNAIWLRLDNELQYLGTEGYNLSVSPDLITIEAYSPAGIFYGVQTLRQLLPPEIESPARVTNIDWQIPCLQIEDTPRYKWRGLLLDCCRHFMTKEFVKRYIDLLAYHKMNTLHWHLTEDQGWRIEIKKYPRLTEIGAWRRGENGEPYGGYYSQDDIREIVAYAESRFVNIVPEIEFPGHATAALAAYPQYSCTGGPFEVGTVWGVYKDVYCPGNEKTFEFLEDILGEVIELFPGKYIHIGGDECPKDRWQNHDLCQKRIKDEGLKNEHELQSYFIRRMEKYLNSKNKRLIGWDEIMEGGLAPEATVQVWRDMDFAAEAAKAGHDVIASPTSHAYFDYPTDVTDLRQVYTFEPAPETLNEEEKDHILGGECNMWSERAPQEKVDSKVFPRILAMSEVLWTKKNNRDFDDFHGRIRKHYERLDYLGVEYGPESKPTAIHAAADFGKRVVEVTITSGEADMAVHYTVSRFYEDSCIPSESSPKYFKPLSIDKPAVIKAASFRDGKMTGEAAECVVNMHKAFGKKVEIVHPFSSKYSGIGNLTLTNGIFGTHNFRDGQWLGFEGVDFEAVVDLGNVIGIEKITTNFLQNASSWIFLPRQINFYISSDGVEYTLEGSAESLISPKDERSLIIPLSAEFDKIEGRYVKIHATNRGTCPDWHPGAGGKSWVFIDEIVVE</sequence>
<evidence type="ECO:0000259" key="8">
    <source>
        <dbReference type="Pfam" id="PF02838"/>
    </source>
</evidence>
<proteinExistence type="inferred from homology"/>
<dbReference type="SUPFAM" id="SSF51445">
    <property type="entry name" value="(Trans)glycosidases"/>
    <property type="match status" value="1"/>
</dbReference>
<dbReference type="Gene3D" id="2.60.120.260">
    <property type="entry name" value="Galactose-binding domain-like"/>
    <property type="match status" value="1"/>
</dbReference>
<dbReference type="SUPFAM" id="SSF49785">
    <property type="entry name" value="Galactose-binding domain-like"/>
    <property type="match status" value="1"/>
</dbReference>
<dbReference type="InterPro" id="IPR015882">
    <property type="entry name" value="HEX_bac_N"/>
</dbReference>
<dbReference type="GO" id="GO:0004563">
    <property type="term" value="F:beta-N-acetylhexosaminidase activity"/>
    <property type="evidence" value="ECO:0007669"/>
    <property type="project" value="UniProtKB-EC"/>
</dbReference>